<dbReference type="GO" id="GO:0020037">
    <property type="term" value="F:heme binding"/>
    <property type="evidence" value="ECO:0007669"/>
    <property type="project" value="InterPro"/>
</dbReference>
<feature type="transmembrane region" description="Helical" evidence="4">
    <location>
        <begin position="6"/>
        <end position="23"/>
    </location>
</feature>
<evidence type="ECO:0000256" key="1">
    <source>
        <dbReference type="ARBA" id="ARBA00007119"/>
    </source>
</evidence>
<dbReference type="GO" id="GO:0034354">
    <property type="term" value="P:'de novo' NAD+ biosynthetic process from L-tryptophan"/>
    <property type="evidence" value="ECO:0007669"/>
    <property type="project" value="TreeGrafter"/>
</dbReference>
<dbReference type="GO" id="GO:0033754">
    <property type="term" value="F:indoleamine 2,3-dioxygenase activity"/>
    <property type="evidence" value="ECO:0007669"/>
    <property type="project" value="TreeGrafter"/>
</dbReference>
<evidence type="ECO:0000256" key="2">
    <source>
        <dbReference type="ARBA" id="ARBA00022723"/>
    </source>
</evidence>
<keyword evidence="3" id="KW-0408">Iron</keyword>
<keyword evidence="4" id="KW-1133">Transmembrane helix</keyword>
<dbReference type="GO" id="GO:0019441">
    <property type="term" value="P:L-tryptophan catabolic process to kynurenine"/>
    <property type="evidence" value="ECO:0007669"/>
    <property type="project" value="InterPro"/>
</dbReference>
<organism evidence="5 6">
    <name type="scientific">Podospora didyma</name>
    <dbReference type="NCBI Taxonomy" id="330526"/>
    <lineage>
        <taxon>Eukaryota</taxon>
        <taxon>Fungi</taxon>
        <taxon>Dikarya</taxon>
        <taxon>Ascomycota</taxon>
        <taxon>Pezizomycotina</taxon>
        <taxon>Sordariomycetes</taxon>
        <taxon>Sordariomycetidae</taxon>
        <taxon>Sordariales</taxon>
        <taxon>Podosporaceae</taxon>
        <taxon>Podospora</taxon>
    </lineage>
</organism>
<accession>A0AAE0NRN8</accession>
<dbReference type="InterPro" id="IPR000898">
    <property type="entry name" value="Indolamine_dOase"/>
</dbReference>
<evidence type="ECO:0000313" key="6">
    <source>
        <dbReference type="Proteomes" id="UP001285441"/>
    </source>
</evidence>
<dbReference type="GO" id="GO:0005737">
    <property type="term" value="C:cytoplasm"/>
    <property type="evidence" value="ECO:0007669"/>
    <property type="project" value="TreeGrafter"/>
</dbReference>
<comment type="caution">
    <text evidence="5">The sequence shown here is derived from an EMBL/GenBank/DDBJ whole genome shotgun (WGS) entry which is preliminary data.</text>
</comment>
<dbReference type="Proteomes" id="UP001285441">
    <property type="component" value="Unassembled WGS sequence"/>
</dbReference>
<dbReference type="InterPro" id="IPR037217">
    <property type="entry name" value="Trp/Indoleamine_2_3_dOase-like"/>
</dbReference>
<evidence type="ECO:0000313" key="5">
    <source>
        <dbReference type="EMBL" id="KAK3386457.1"/>
    </source>
</evidence>
<sequence>MSFLPEYVALSIVASAALLLMRLTTWRPSIPKHWHLEASRLPLPSMLSRLAFPNAATRGELQEIVDLAGCHETAARLAVLIHKDGAGAWPPRTNYVYSTWPEALRAYADIYLEMAPLLPAENPSLDDDANTERITGFRARHTELLDSLVNLEAVSRLLQAAEAGRWDVFPRDVYNAFYCCIAWHRHAYRWGTIPCVRVAQLEQSLPLPTQLTLPWKYLQAHFGLFSESGNITSNLMLNFSPSGTYQLKINTGLSPRLQSSEEEFARVLRDVEVLGLPVYTSIIRATIAHARGDLPACLAHVRRVSSALRVALGAYYDRMHDAKIARDAWLSHVQGFFAWGMGVEDERTRRWVTFDGLSGNQVMLFQALDAWLGLDPYLSDEVMGMNVPRLQREFCEAVRRAGFRGRLGDEGVEGEIKTEIGGIVKKLRLFRSAHRTRAKDYLMIPAPERLPMTAGKSLLKADMEASMEFLDGFMLARLRQTL</sequence>
<dbReference type="EMBL" id="JAULSW010000003">
    <property type="protein sequence ID" value="KAK3386457.1"/>
    <property type="molecule type" value="Genomic_DNA"/>
</dbReference>
<dbReference type="Gene3D" id="1.20.58.480">
    <property type="match status" value="1"/>
</dbReference>
<keyword evidence="4" id="KW-0812">Transmembrane</keyword>
<keyword evidence="6" id="KW-1185">Reference proteome</keyword>
<evidence type="ECO:0000256" key="4">
    <source>
        <dbReference type="SAM" id="Phobius"/>
    </source>
</evidence>
<reference evidence="5" key="1">
    <citation type="journal article" date="2023" name="Mol. Phylogenet. Evol.">
        <title>Genome-scale phylogeny and comparative genomics of the fungal order Sordariales.</title>
        <authorList>
            <person name="Hensen N."/>
            <person name="Bonometti L."/>
            <person name="Westerberg I."/>
            <person name="Brannstrom I.O."/>
            <person name="Guillou S."/>
            <person name="Cros-Aarteil S."/>
            <person name="Calhoun S."/>
            <person name="Haridas S."/>
            <person name="Kuo A."/>
            <person name="Mondo S."/>
            <person name="Pangilinan J."/>
            <person name="Riley R."/>
            <person name="LaButti K."/>
            <person name="Andreopoulos B."/>
            <person name="Lipzen A."/>
            <person name="Chen C."/>
            <person name="Yan M."/>
            <person name="Daum C."/>
            <person name="Ng V."/>
            <person name="Clum A."/>
            <person name="Steindorff A."/>
            <person name="Ohm R.A."/>
            <person name="Martin F."/>
            <person name="Silar P."/>
            <person name="Natvig D.O."/>
            <person name="Lalanne C."/>
            <person name="Gautier V."/>
            <person name="Ament-Velasquez S.L."/>
            <person name="Kruys A."/>
            <person name="Hutchinson M.I."/>
            <person name="Powell A.J."/>
            <person name="Barry K."/>
            <person name="Miller A.N."/>
            <person name="Grigoriev I.V."/>
            <person name="Debuchy R."/>
            <person name="Gladieux P."/>
            <person name="Hiltunen Thoren M."/>
            <person name="Johannesson H."/>
        </authorList>
    </citation>
    <scope>NUCLEOTIDE SEQUENCE</scope>
    <source>
        <strain evidence="5">CBS 232.78</strain>
    </source>
</reference>
<keyword evidence="2" id="KW-0479">Metal-binding</keyword>
<evidence type="ECO:0008006" key="7">
    <source>
        <dbReference type="Google" id="ProtNLM"/>
    </source>
</evidence>
<comment type="similarity">
    <text evidence="1">Belongs to the indoleamine 2,3-dioxygenase family.</text>
</comment>
<evidence type="ECO:0000256" key="3">
    <source>
        <dbReference type="ARBA" id="ARBA00023004"/>
    </source>
</evidence>
<gene>
    <name evidence="5" type="ORF">B0H63DRAFT_540340</name>
</gene>
<keyword evidence="4" id="KW-0472">Membrane</keyword>
<protein>
    <recommendedName>
        <fullName evidence="7">Indoleamine 2,3-dioxygenase</fullName>
    </recommendedName>
</protein>
<name>A0AAE0NRN8_9PEZI</name>
<dbReference type="SUPFAM" id="SSF140959">
    <property type="entry name" value="Indolic compounds 2,3-dioxygenase-like"/>
    <property type="match status" value="1"/>
</dbReference>
<dbReference type="GO" id="GO:0046872">
    <property type="term" value="F:metal ion binding"/>
    <property type="evidence" value="ECO:0007669"/>
    <property type="project" value="UniProtKB-KW"/>
</dbReference>
<dbReference type="AlphaFoldDB" id="A0AAE0NRN8"/>
<dbReference type="PANTHER" id="PTHR28657:SF11">
    <property type="entry name" value="INDOLEAMINE 2,3-DIOXYGENASE"/>
    <property type="match status" value="1"/>
</dbReference>
<reference evidence="5" key="2">
    <citation type="submission" date="2023-06" db="EMBL/GenBank/DDBJ databases">
        <authorList>
            <consortium name="Lawrence Berkeley National Laboratory"/>
            <person name="Haridas S."/>
            <person name="Hensen N."/>
            <person name="Bonometti L."/>
            <person name="Westerberg I."/>
            <person name="Brannstrom I.O."/>
            <person name="Guillou S."/>
            <person name="Cros-Aarteil S."/>
            <person name="Calhoun S."/>
            <person name="Kuo A."/>
            <person name="Mondo S."/>
            <person name="Pangilinan J."/>
            <person name="Riley R."/>
            <person name="LaButti K."/>
            <person name="Andreopoulos B."/>
            <person name="Lipzen A."/>
            <person name="Chen C."/>
            <person name="Yanf M."/>
            <person name="Daum C."/>
            <person name="Ng V."/>
            <person name="Clum A."/>
            <person name="Steindorff A."/>
            <person name="Ohm R."/>
            <person name="Martin F."/>
            <person name="Silar P."/>
            <person name="Natvig D."/>
            <person name="Lalanne C."/>
            <person name="Gautier V."/>
            <person name="Ament-velasquez S.L."/>
            <person name="Kruys A."/>
            <person name="Hutchinson M.I."/>
            <person name="Powell A.J."/>
            <person name="Barry K."/>
            <person name="Miller A.N."/>
            <person name="Grigoriev I.V."/>
            <person name="Debuchy R."/>
            <person name="Gladieux P."/>
            <person name="Thoren M.H."/>
            <person name="Johannesson H."/>
        </authorList>
    </citation>
    <scope>NUCLEOTIDE SEQUENCE</scope>
    <source>
        <strain evidence="5">CBS 232.78</strain>
    </source>
</reference>
<proteinExistence type="inferred from homology"/>
<dbReference type="PANTHER" id="PTHR28657">
    <property type="entry name" value="INDOLEAMINE 2,3-DIOXYGENASE"/>
    <property type="match status" value="1"/>
</dbReference>